<dbReference type="PANTHER" id="PTHR45726:SF3">
    <property type="entry name" value="LEUKOTRIENE A-4 HYDROLASE"/>
    <property type="match status" value="1"/>
</dbReference>
<dbReference type="FunFam" id="1.10.390.10:FF:000003">
    <property type="entry name" value="Leukotriene A(4) hydrolase"/>
    <property type="match status" value="1"/>
</dbReference>
<dbReference type="GO" id="GO:0004301">
    <property type="term" value="F:epoxide hydrolase activity"/>
    <property type="evidence" value="ECO:0007669"/>
    <property type="project" value="TreeGrafter"/>
</dbReference>
<comment type="caution">
    <text evidence="13">The sequence shown here is derived from an EMBL/GenBank/DDBJ whole genome shotgun (WGS) entry which is preliminary data.</text>
</comment>
<feature type="active site" description="Proton donor" evidence="9">
    <location>
        <position position="438"/>
    </location>
</feature>
<dbReference type="Gene3D" id="1.10.390.10">
    <property type="entry name" value="Neutral Protease Domain 2"/>
    <property type="match status" value="1"/>
</dbReference>
<dbReference type="CDD" id="cd09599">
    <property type="entry name" value="M1_LTA4H"/>
    <property type="match status" value="1"/>
</dbReference>
<reference evidence="14" key="1">
    <citation type="submission" date="2017-01" db="EMBL/GenBank/DDBJ databases">
        <title>Comparative genomics of anhydrobiosis in the tardigrade Hypsibius dujardini.</title>
        <authorList>
            <person name="Yoshida Y."/>
            <person name="Koutsovoulos G."/>
            <person name="Laetsch D."/>
            <person name="Stevens L."/>
            <person name="Kumar S."/>
            <person name="Horikawa D."/>
            <person name="Ishino K."/>
            <person name="Komine S."/>
            <person name="Tomita M."/>
            <person name="Blaxter M."/>
            <person name="Arakawa K."/>
        </authorList>
    </citation>
    <scope>NUCLEOTIDE SEQUENCE [LARGE SCALE GENOMIC DNA]</scope>
    <source>
        <strain evidence="14">Z151</strain>
    </source>
</reference>
<dbReference type="Gene3D" id="3.30.2010.30">
    <property type="match status" value="1"/>
</dbReference>
<dbReference type="InterPro" id="IPR027268">
    <property type="entry name" value="Peptidase_M4/M1_CTD_sf"/>
</dbReference>
<dbReference type="Pfam" id="PF01433">
    <property type="entry name" value="Peptidase_M1"/>
    <property type="match status" value="1"/>
</dbReference>
<dbReference type="GO" id="GO:0006508">
    <property type="term" value="P:proteolysis"/>
    <property type="evidence" value="ECO:0007669"/>
    <property type="project" value="UniProtKB-KW"/>
</dbReference>
<dbReference type="AlphaFoldDB" id="A0A1W0WNP9"/>
<dbReference type="PANTHER" id="PTHR45726">
    <property type="entry name" value="LEUKOTRIENE A-4 HYDROLASE"/>
    <property type="match status" value="1"/>
</dbReference>
<feature type="binding site" evidence="10">
    <location>
        <position position="350"/>
    </location>
    <ligand>
        <name>Zn(2+)</name>
        <dbReference type="ChEBI" id="CHEBI:29105"/>
        <note>catalytic</note>
    </ligand>
</feature>
<feature type="binding site" evidence="10">
    <location>
        <position position="354"/>
    </location>
    <ligand>
        <name>Zn(2+)</name>
        <dbReference type="ChEBI" id="CHEBI:29105"/>
        <note>catalytic</note>
    </ligand>
</feature>
<dbReference type="SUPFAM" id="SSF63737">
    <property type="entry name" value="Leukotriene A4 hydrolase N-terminal domain"/>
    <property type="match status" value="1"/>
</dbReference>
<dbReference type="GO" id="GO:0043171">
    <property type="term" value="P:peptide catabolic process"/>
    <property type="evidence" value="ECO:0007669"/>
    <property type="project" value="TreeGrafter"/>
</dbReference>
<evidence type="ECO:0000313" key="14">
    <source>
        <dbReference type="Proteomes" id="UP000192578"/>
    </source>
</evidence>
<evidence type="ECO:0000256" key="3">
    <source>
        <dbReference type="ARBA" id="ARBA00022490"/>
    </source>
</evidence>
<evidence type="ECO:0000256" key="4">
    <source>
        <dbReference type="ARBA" id="ARBA00022670"/>
    </source>
</evidence>
<name>A0A1W0WNP9_HYPEX</name>
<dbReference type="SMART" id="SM01263">
    <property type="entry name" value="Leuk-A4-hydro_C"/>
    <property type="match status" value="1"/>
</dbReference>
<dbReference type="InterPro" id="IPR042097">
    <property type="entry name" value="Aminopeptidase_N-like_N_sf"/>
</dbReference>
<feature type="domain" description="Peptidase M1 leukotriene A4 hydrolase/aminopeptidase C-terminal" evidence="12">
    <location>
        <begin position="520"/>
        <end position="664"/>
    </location>
</feature>
<evidence type="ECO:0000256" key="1">
    <source>
        <dbReference type="ARBA" id="ARBA00004496"/>
    </source>
</evidence>
<gene>
    <name evidence="13" type="ORF">BV898_09013</name>
</gene>
<evidence type="ECO:0000256" key="5">
    <source>
        <dbReference type="ARBA" id="ARBA00022723"/>
    </source>
</evidence>
<protein>
    <submittedName>
        <fullName evidence="13">Leukotriene A-4 hydrolase</fullName>
    </submittedName>
</protein>
<dbReference type="InterPro" id="IPR014782">
    <property type="entry name" value="Peptidase_M1_dom"/>
</dbReference>
<dbReference type="Pfam" id="PF17900">
    <property type="entry name" value="Peptidase_M1_N"/>
    <property type="match status" value="1"/>
</dbReference>
<evidence type="ECO:0000256" key="2">
    <source>
        <dbReference type="ARBA" id="ARBA00010136"/>
    </source>
</evidence>
<dbReference type="PRINTS" id="PR00756">
    <property type="entry name" value="ALADIPTASE"/>
</dbReference>
<proteinExistence type="inferred from homology"/>
<dbReference type="InterPro" id="IPR049980">
    <property type="entry name" value="LTA4H_cat"/>
</dbReference>
<dbReference type="GO" id="GO:0008237">
    <property type="term" value="F:metallopeptidase activity"/>
    <property type="evidence" value="ECO:0007669"/>
    <property type="project" value="UniProtKB-KW"/>
</dbReference>
<dbReference type="GO" id="GO:0005829">
    <property type="term" value="C:cytosol"/>
    <property type="evidence" value="ECO:0007669"/>
    <property type="project" value="TreeGrafter"/>
</dbReference>
<dbReference type="SUPFAM" id="SSF48371">
    <property type="entry name" value="ARM repeat"/>
    <property type="match status" value="1"/>
</dbReference>
<comment type="cofactor">
    <cofactor evidence="10">
        <name>Zn(2+)</name>
        <dbReference type="ChEBI" id="CHEBI:29105"/>
    </cofactor>
    <text evidence="10">Binds 1 zinc ion per subunit.</text>
</comment>
<dbReference type="GO" id="GO:0008270">
    <property type="term" value="F:zinc ion binding"/>
    <property type="evidence" value="ECO:0007669"/>
    <property type="project" value="InterPro"/>
</dbReference>
<evidence type="ECO:0000259" key="12">
    <source>
        <dbReference type="SMART" id="SM01263"/>
    </source>
</evidence>
<dbReference type="InterPro" id="IPR038502">
    <property type="entry name" value="M1_LTA-4_hydro/amino_C_sf"/>
</dbReference>
<dbReference type="InterPro" id="IPR034015">
    <property type="entry name" value="M1_LTA4H"/>
</dbReference>
<dbReference type="Proteomes" id="UP000192578">
    <property type="component" value="Unassembled WGS sequence"/>
</dbReference>
<evidence type="ECO:0000256" key="8">
    <source>
        <dbReference type="ARBA" id="ARBA00023049"/>
    </source>
</evidence>
<dbReference type="FunFam" id="3.30.2010.30:FF:000001">
    <property type="entry name" value="Leukotriene A(4) hydrolase"/>
    <property type="match status" value="1"/>
</dbReference>
<dbReference type="OrthoDB" id="79562at2759"/>
<feature type="region of interest" description="Disordered" evidence="11">
    <location>
        <begin position="28"/>
        <end position="60"/>
    </location>
</feature>
<keyword evidence="3" id="KW-0963">Cytoplasm</keyword>
<keyword evidence="7 10" id="KW-0862">Zinc</keyword>
<dbReference type="InterPro" id="IPR015211">
    <property type="entry name" value="Peptidase_M1_C"/>
</dbReference>
<evidence type="ECO:0000256" key="11">
    <source>
        <dbReference type="SAM" id="MobiDB-lite"/>
    </source>
</evidence>
<dbReference type="EMBL" id="MTYJ01000069">
    <property type="protein sequence ID" value="OQV16841.1"/>
    <property type="molecule type" value="Genomic_DNA"/>
</dbReference>
<accession>A0A1W0WNP9</accession>
<sequence length="667" mass="74511">MAAEGGSSSGEAFILTDEHFTEGVAEWTNEDDDDAHDGIMPGKEGEEGEEKKMDVGFSGDPSTHSRPDFWKVTDLAFDLTADFDVKVLRGFVDLSVEAVGSGDENLILDTRDLVIESAALIRGKAETPVPFILGKNADFRGSRLEIVLPPTKTDCKLVVRVHYSTSPHSSGLVWLRPEQTTSRTLPYLYSHSEAIHSRSIFPCQDTPAVKSTYSAKITVPSGLTVLMSAIGKGKEAEDAGNVAFRFEQSVPIPSYLVAIAIGNLESRKIGPRSHVWSEPELVDKAAYEFAETEEMLAAAESMVGSYVWGIYDILVLPPSFPFGGMENPCLTFLTPTLLAGDRSLANVVAHEIAHSWTGNLVTNRNWEHFWLNEGFTTFLERKIKGKMMGEEHRQFSAIEGLESLTDEVNRRGLSDPLTKLVPDLSGLDPDDAFGSVPYEKGHSLLFYLEQLVGGAEKFNPCLKAWIDKYKYQTADSQDFKGFFEEYFHKSVDAKVLASIDWKAWFDSPGMPPVELKYDDTLTKACTALKDKWCSTSDKDCSCFTGKDVVDFSAAQKINFLAQLLHEEPFCVEKLHAIDRAYDFSGSLNAEIKFRWLRLCIRGKWEDMIPQAVAFAVEYQRMKFCRPIFRDLYAWNRSKDLAVEAYKLHKDTMAYVTATQLAKDLNLA</sequence>
<evidence type="ECO:0000256" key="6">
    <source>
        <dbReference type="ARBA" id="ARBA00022801"/>
    </source>
</evidence>
<dbReference type="SUPFAM" id="SSF55486">
    <property type="entry name" value="Metalloproteases ('zincins'), catalytic domain"/>
    <property type="match status" value="1"/>
</dbReference>
<organism evidence="13 14">
    <name type="scientific">Hypsibius exemplaris</name>
    <name type="common">Freshwater tardigrade</name>
    <dbReference type="NCBI Taxonomy" id="2072580"/>
    <lineage>
        <taxon>Eukaryota</taxon>
        <taxon>Metazoa</taxon>
        <taxon>Ecdysozoa</taxon>
        <taxon>Tardigrada</taxon>
        <taxon>Eutardigrada</taxon>
        <taxon>Parachela</taxon>
        <taxon>Hypsibioidea</taxon>
        <taxon>Hypsibiidae</taxon>
        <taxon>Hypsibius</taxon>
    </lineage>
</organism>
<feature type="binding site" evidence="10">
    <location>
        <position position="373"/>
    </location>
    <ligand>
        <name>Zn(2+)</name>
        <dbReference type="ChEBI" id="CHEBI:29105"/>
        <note>catalytic</note>
    </ligand>
</feature>
<evidence type="ECO:0000256" key="9">
    <source>
        <dbReference type="PIRSR" id="PIRSR634015-1"/>
    </source>
</evidence>
<dbReference type="InterPro" id="IPR001930">
    <property type="entry name" value="Peptidase_M1"/>
</dbReference>
<keyword evidence="4" id="KW-0645">Protease</keyword>
<comment type="subcellular location">
    <subcellularLocation>
        <location evidence="1">Cytoplasm</location>
    </subcellularLocation>
</comment>
<keyword evidence="5 10" id="KW-0479">Metal-binding</keyword>
<comment type="similarity">
    <text evidence="2">Belongs to the peptidase M1 family.</text>
</comment>
<evidence type="ECO:0000256" key="10">
    <source>
        <dbReference type="PIRSR" id="PIRSR634015-3"/>
    </source>
</evidence>
<keyword evidence="14" id="KW-1185">Reference proteome</keyword>
<keyword evidence="6 13" id="KW-0378">Hydrolase</keyword>
<dbReference type="GO" id="GO:0004177">
    <property type="term" value="F:aminopeptidase activity"/>
    <property type="evidence" value="ECO:0007669"/>
    <property type="project" value="TreeGrafter"/>
</dbReference>
<dbReference type="Gene3D" id="2.60.40.1730">
    <property type="entry name" value="tricorn interacting facor f3 domain"/>
    <property type="match status" value="1"/>
</dbReference>
<dbReference type="InterPro" id="IPR016024">
    <property type="entry name" value="ARM-type_fold"/>
</dbReference>
<feature type="compositionally biased region" description="Basic and acidic residues" evidence="11">
    <location>
        <begin position="43"/>
        <end position="54"/>
    </location>
</feature>
<evidence type="ECO:0000256" key="7">
    <source>
        <dbReference type="ARBA" id="ARBA00022833"/>
    </source>
</evidence>
<keyword evidence="8" id="KW-0482">Metalloprotease</keyword>
<dbReference type="Gene3D" id="1.25.40.320">
    <property type="entry name" value="Peptidase M1, leukotriene A4 hydrolase/aminopeptidase C-terminal domain"/>
    <property type="match status" value="1"/>
</dbReference>
<dbReference type="InterPro" id="IPR045357">
    <property type="entry name" value="Aminopeptidase_N-like_N"/>
</dbReference>
<feature type="active site" description="Proton acceptor" evidence="9">
    <location>
        <position position="351"/>
    </location>
</feature>
<evidence type="ECO:0000313" key="13">
    <source>
        <dbReference type="EMBL" id="OQV16841.1"/>
    </source>
</evidence>
<dbReference type="Pfam" id="PF09127">
    <property type="entry name" value="Leuk-A4-hydro_C"/>
    <property type="match status" value="1"/>
</dbReference>